<proteinExistence type="inferred from homology"/>
<dbReference type="InterPro" id="IPR011993">
    <property type="entry name" value="PH-like_dom_sf"/>
</dbReference>
<reference evidence="5" key="1">
    <citation type="submission" date="2025-08" db="UniProtKB">
        <authorList>
            <consortium name="RefSeq"/>
        </authorList>
    </citation>
    <scope>IDENTIFICATION</scope>
    <source>
        <tissue evidence="5">Tentacle</tissue>
    </source>
</reference>
<dbReference type="RefSeq" id="XP_031558844.1">
    <property type="nucleotide sequence ID" value="XM_031702984.1"/>
</dbReference>
<dbReference type="SMART" id="SM00139">
    <property type="entry name" value="MyTH4"/>
    <property type="match status" value="1"/>
</dbReference>
<dbReference type="SUPFAM" id="SSF54236">
    <property type="entry name" value="Ubiquitin-like"/>
    <property type="match status" value="1"/>
</dbReference>
<evidence type="ECO:0000313" key="4">
    <source>
        <dbReference type="Proteomes" id="UP000515163"/>
    </source>
</evidence>
<dbReference type="GeneID" id="116295222"/>
<dbReference type="InterPro" id="IPR019749">
    <property type="entry name" value="Band_41_domain"/>
</dbReference>
<dbReference type="InterPro" id="IPR029071">
    <property type="entry name" value="Ubiquitin-like_domsf"/>
</dbReference>
<gene>
    <name evidence="5" type="primary">LOC116295222</name>
</gene>
<dbReference type="InterPro" id="IPR000299">
    <property type="entry name" value="FERM_domain"/>
</dbReference>
<dbReference type="Proteomes" id="UP000515163">
    <property type="component" value="Unplaced"/>
</dbReference>
<dbReference type="PANTHER" id="PTHR22692">
    <property type="entry name" value="MYOSIN VII, XV"/>
    <property type="match status" value="1"/>
</dbReference>
<dbReference type="InterPro" id="IPR014352">
    <property type="entry name" value="FERM/acyl-CoA-bd_prot_sf"/>
</dbReference>
<sequence length="572" mass="65270">MELSPIKKLTSLDEPADLAQYAFSDYARDHYQNGSPYTYCRTRLYSSLHDLGEHEDNEEIALTIFNVIKRFMMDLPEPKEEAISEEDNVFKRTMQRNAELKQAGTFKRKMDSVKHPEWQSLPELSLMSKPTSNITKVRFICSYGIFRPELRDEIYNQICVQLTENPSSTSSSRGWILMALCLGCFPPSQKFLNFLRNFLKQGPNSEYGEYCLKRLQRTLEVGNRKLAPNFIEMHAAKVEGKIFLPVTTMDGKTVKYEVDSSTTCEELLQQIQKKIGLKNVFGFSVFAKVFDEVFNWGCGQESVMDVISLCEQYAQHKNLKIEAIGGKWGIFIRKDLFLSSANPSSDPVETDLIYNQVIGGIRFGEYACDTDVELADFLARKYYINHGKTFNENLASQLIEQSLPESFLETHRKQMEMIGLIRDTINTTPTLRVGSDPEAIKQEVVSLAKAEWVHVFSKIFNATIISGRKIPKGEVKVYMHSKGIDLHSVSEQRGSFFVSLDFDHLAVITNDSPKNLKHADPSSIVSFQKYDKSIYILKSVRAVEMKKLGNILLEDYRKGDPLLSQTGNKILY</sequence>
<evidence type="ECO:0000259" key="2">
    <source>
        <dbReference type="PROSITE" id="PS50057"/>
    </source>
</evidence>
<dbReference type="Gene3D" id="1.20.80.10">
    <property type="match status" value="1"/>
</dbReference>
<name>A0A6P8HR45_ACTTE</name>
<feature type="domain" description="MyTH4" evidence="3">
    <location>
        <begin position="39"/>
        <end position="237"/>
    </location>
</feature>
<dbReference type="Gene3D" id="1.25.40.530">
    <property type="entry name" value="MyTH4 domain"/>
    <property type="match status" value="1"/>
</dbReference>
<evidence type="ECO:0000259" key="3">
    <source>
        <dbReference type="PROSITE" id="PS51016"/>
    </source>
</evidence>
<dbReference type="InterPro" id="IPR038185">
    <property type="entry name" value="MyTH4_dom_sf"/>
</dbReference>
<dbReference type="PANTHER" id="PTHR22692:SF33">
    <property type="entry name" value="MYOSIN"/>
    <property type="match status" value="1"/>
</dbReference>
<dbReference type="PROSITE" id="PS50057">
    <property type="entry name" value="FERM_3"/>
    <property type="match status" value="1"/>
</dbReference>
<dbReference type="PROSITE" id="PS51016">
    <property type="entry name" value="MYTH4"/>
    <property type="match status" value="1"/>
</dbReference>
<dbReference type="InParanoid" id="A0A6P8HR45"/>
<dbReference type="KEGG" id="aten:116295222"/>
<dbReference type="InterPro" id="IPR000857">
    <property type="entry name" value="MyTH4_dom"/>
</dbReference>
<dbReference type="CDD" id="cd17092">
    <property type="entry name" value="FERM1_F1_Myosin-VII"/>
    <property type="match status" value="1"/>
</dbReference>
<protein>
    <submittedName>
        <fullName evidence="5">Myosin-VIIa-like</fullName>
    </submittedName>
</protein>
<dbReference type="AlphaFoldDB" id="A0A6P8HR45"/>
<dbReference type="SMART" id="SM00295">
    <property type="entry name" value="B41"/>
    <property type="match status" value="1"/>
</dbReference>
<keyword evidence="4" id="KW-1185">Reference proteome</keyword>
<evidence type="ECO:0000256" key="1">
    <source>
        <dbReference type="ARBA" id="ARBA00008314"/>
    </source>
</evidence>
<accession>A0A6P8HR45</accession>
<dbReference type="Pfam" id="PF00784">
    <property type="entry name" value="MyTH4"/>
    <property type="match status" value="1"/>
</dbReference>
<dbReference type="OrthoDB" id="6108017at2759"/>
<comment type="similarity">
    <text evidence="1">Belongs to the TRAFAC class myosin-kinesin ATPase superfamily. Myosin family.</text>
</comment>
<dbReference type="InterPro" id="IPR051567">
    <property type="entry name" value="Unconventional_Myosin_ATPase"/>
</dbReference>
<dbReference type="Gene3D" id="2.30.29.30">
    <property type="entry name" value="Pleckstrin-homology domain (PH domain)/Phosphotyrosine-binding domain (PTB)"/>
    <property type="match status" value="1"/>
</dbReference>
<evidence type="ECO:0000313" key="5">
    <source>
        <dbReference type="RefSeq" id="XP_031558844.1"/>
    </source>
</evidence>
<dbReference type="Gene3D" id="3.10.20.90">
    <property type="entry name" value="Phosphatidylinositol 3-kinase Catalytic Subunit, Chain A, domain 1"/>
    <property type="match status" value="1"/>
</dbReference>
<feature type="domain" description="FERM" evidence="2">
    <location>
        <begin position="242"/>
        <end position="572"/>
    </location>
</feature>
<organism evidence="4 5">
    <name type="scientific">Actinia tenebrosa</name>
    <name type="common">Australian red waratah sea anemone</name>
    <dbReference type="NCBI Taxonomy" id="6105"/>
    <lineage>
        <taxon>Eukaryota</taxon>
        <taxon>Metazoa</taxon>
        <taxon>Cnidaria</taxon>
        <taxon>Anthozoa</taxon>
        <taxon>Hexacorallia</taxon>
        <taxon>Actiniaria</taxon>
        <taxon>Actiniidae</taxon>
        <taxon>Actinia</taxon>
    </lineage>
</organism>
<dbReference type="Pfam" id="PF21989">
    <property type="entry name" value="RA_2"/>
    <property type="match status" value="1"/>
</dbReference>
<dbReference type="GO" id="GO:0005856">
    <property type="term" value="C:cytoskeleton"/>
    <property type="evidence" value="ECO:0007669"/>
    <property type="project" value="InterPro"/>
</dbReference>